<evidence type="ECO:0000256" key="4">
    <source>
        <dbReference type="ARBA" id="ARBA00022692"/>
    </source>
</evidence>
<organism evidence="8 9">
    <name type="scientific">Luteolibacter rhizosphaerae</name>
    <dbReference type="NCBI Taxonomy" id="2989719"/>
    <lineage>
        <taxon>Bacteria</taxon>
        <taxon>Pseudomonadati</taxon>
        <taxon>Verrucomicrobiota</taxon>
        <taxon>Verrucomicrobiia</taxon>
        <taxon>Verrucomicrobiales</taxon>
        <taxon>Verrucomicrobiaceae</taxon>
        <taxon>Luteolibacter</taxon>
    </lineage>
</organism>
<evidence type="ECO:0000256" key="1">
    <source>
        <dbReference type="ARBA" id="ARBA00004651"/>
    </source>
</evidence>
<dbReference type="EMBL" id="JAPDDR010000003">
    <property type="protein sequence ID" value="MCW1913111.1"/>
    <property type="molecule type" value="Genomic_DNA"/>
</dbReference>
<evidence type="ECO:0000256" key="6">
    <source>
        <dbReference type="ARBA" id="ARBA00023136"/>
    </source>
</evidence>
<dbReference type="PIRSF" id="PIRSF004810">
    <property type="entry name" value="ChrA"/>
    <property type="match status" value="1"/>
</dbReference>
<keyword evidence="9" id="KW-1185">Reference proteome</keyword>
<dbReference type="Proteomes" id="UP001165653">
    <property type="component" value="Unassembled WGS sequence"/>
</dbReference>
<feature type="transmembrane region" description="Helical" evidence="7">
    <location>
        <begin position="360"/>
        <end position="381"/>
    </location>
</feature>
<gene>
    <name evidence="8" type="primary">chrA</name>
    <name evidence="8" type="ORF">OJ996_05985</name>
</gene>
<evidence type="ECO:0000256" key="5">
    <source>
        <dbReference type="ARBA" id="ARBA00022989"/>
    </source>
</evidence>
<keyword evidence="3" id="KW-1003">Cell membrane</keyword>
<evidence type="ECO:0000313" key="9">
    <source>
        <dbReference type="Proteomes" id="UP001165653"/>
    </source>
</evidence>
<dbReference type="PANTHER" id="PTHR33567:SF3">
    <property type="entry name" value="CHROMATE ION TRANSPORTER (EUROFUNG)"/>
    <property type="match status" value="1"/>
</dbReference>
<feature type="transmembrane region" description="Helical" evidence="7">
    <location>
        <begin position="416"/>
        <end position="434"/>
    </location>
</feature>
<dbReference type="InterPro" id="IPR014047">
    <property type="entry name" value="Chr_Tranpt_l_chain"/>
</dbReference>
<accession>A0ABT3G0R9</accession>
<feature type="transmembrane region" description="Helical" evidence="7">
    <location>
        <begin position="86"/>
        <end position="109"/>
    </location>
</feature>
<dbReference type="PANTHER" id="PTHR33567">
    <property type="entry name" value="CHROMATE ION TRANSPORTER (EUROFUNG)"/>
    <property type="match status" value="1"/>
</dbReference>
<keyword evidence="6 7" id="KW-0472">Membrane</keyword>
<keyword evidence="5 7" id="KW-1133">Transmembrane helix</keyword>
<name>A0ABT3G0R9_9BACT</name>
<dbReference type="InterPro" id="IPR003370">
    <property type="entry name" value="Chromate_transpt"/>
</dbReference>
<feature type="transmembrane region" description="Helical" evidence="7">
    <location>
        <begin position="147"/>
        <end position="179"/>
    </location>
</feature>
<comment type="caution">
    <text evidence="8">The sequence shown here is derived from an EMBL/GenBank/DDBJ whole genome shotgun (WGS) entry which is preliminary data.</text>
</comment>
<feature type="transmembrane region" description="Helical" evidence="7">
    <location>
        <begin position="291"/>
        <end position="311"/>
    </location>
</feature>
<comment type="subcellular location">
    <subcellularLocation>
        <location evidence="1">Cell membrane</location>
        <topology evidence="1">Multi-pass membrane protein</topology>
    </subcellularLocation>
</comment>
<feature type="transmembrane region" description="Helical" evidence="7">
    <location>
        <begin position="221"/>
        <end position="240"/>
    </location>
</feature>
<comment type="similarity">
    <text evidence="2">Belongs to the chromate ion transporter (CHR) (TC 2.A.51) family.</text>
</comment>
<dbReference type="NCBIfam" id="TIGR00937">
    <property type="entry name" value="2A51"/>
    <property type="match status" value="1"/>
</dbReference>
<reference evidence="8" key="1">
    <citation type="submission" date="2022-10" db="EMBL/GenBank/DDBJ databases">
        <title>Luteolibacter sp. GHJ8, whole genome shotgun sequencing project.</title>
        <authorList>
            <person name="Zhao G."/>
            <person name="Shen L."/>
        </authorList>
    </citation>
    <scope>NUCLEOTIDE SEQUENCE</scope>
    <source>
        <strain evidence="8">GHJ8</strain>
    </source>
</reference>
<evidence type="ECO:0000256" key="2">
    <source>
        <dbReference type="ARBA" id="ARBA00005262"/>
    </source>
</evidence>
<feature type="transmembrane region" description="Helical" evidence="7">
    <location>
        <begin position="323"/>
        <end position="348"/>
    </location>
</feature>
<dbReference type="RefSeq" id="WP_264512231.1">
    <property type="nucleotide sequence ID" value="NZ_JAPDDR010000003.1"/>
</dbReference>
<keyword evidence="4 7" id="KW-0812">Transmembrane</keyword>
<dbReference type="Pfam" id="PF02417">
    <property type="entry name" value="Chromate_transp"/>
    <property type="match status" value="2"/>
</dbReference>
<protein>
    <submittedName>
        <fullName evidence="8">Chromate efflux transporter</fullName>
    </submittedName>
</protein>
<feature type="transmembrane region" description="Helical" evidence="7">
    <location>
        <begin position="252"/>
        <end position="271"/>
    </location>
</feature>
<proteinExistence type="inferred from homology"/>
<evidence type="ECO:0000313" key="8">
    <source>
        <dbReference type="EMBL" id="MCW1913111.1"/>
    </source>
</evidence>
<sequence>MNPDEAPPIPSFREALRFWIKLGWISFGGPAGQIAIMHKELVERRRWLSEDHFLHALNFCMLLPGPEAQQLATYLGWRLHGSRGGIAAGALFVLPSVFILWGLSWLYMAGGEVNWIQGLFYGLIPAVIAIVFSAVKRIGSKALRSPSLWTLALLSFVAIHFFKVSFVIIILAAVLIGYLGGKRFPKQFPAGKGHGKSGHEDHLVVALPPGAPATWARSAKISLLCLTLWWLPVLLCGQWLGWQSVPFQEGLFFSKAALVTVGGAYAVLPYVSQMVVEHYGWLGQRQMMAGLGLAETTPGPLIMVLQFVGFVAAWQHPGDLPPLLAATLGAAITTWVTFLPCFLFVFLGAPHVEGLREKPALASALTAITAAVVGVILDLAIGFSIHALWPESGRFDLFVVVAAVVSLIAMERFKIGVIPVLSVCAILGAAAKLLA</sequence>
<feature type="transmembrane region" description="Helical" evidence="7">
    <location>
        <begin position="115"/>
        <end position="135"/>
    </location>
</feature>
<evidence type="ECO:0000256" key="3">
    <source>
        <dbReference type="ARBA" id="ARBA00022475"/>
    </source>
</evidence>
<feature type="transmembrane region" description="Helical" evidence="7">
    <location>
        <begin position="393"/>
        <end position="410"/>
    </location>
</feature>
<evidence type="ECO:0000256" key="7">
    <source>
        <dbReference type="SAM" id="Phobius"/>
    </source>
</evidence>